<evidence type="ECO:0000313" key="3">
    <source>
        <dbReference type="Proteomes" id="UP001434883"/>
    </source>
</evidence>
<accession>A0ABV0R976</accession>
<dbReference type="EMBL" id="JAHRIN010036962">
    <property type="protein sequence ID" value="MEQ2204635.1"/>
    <property type="molecule type" value="Genomic_DNA"/>
</dbReference>
<dbReference type="Proteomes" id="UP001434883">
    <property type="component" value="Unassembled WGS sequence"/>
</dbReference>
<feature type="transmembrane region" description="Helical" evidence="1">
    <location>
        <begin position="50"/>
        <end position="71"/>
    </location>
</feature>
<keyword evidence="1" id="KW-1133">Transmembrane helix</keyword>
<keyword evidence="1" id="KW-0812">Transmembrane</keyword>
<keyword evidence="3" id="KW-1185">Reference proteome</keyword>
<organism evidence="2 3">
    <name type="scientific">Xenoophorus captivus</name>
    <dbReference type="NCBI Taxonomy" id="1517983"/>
    <lineage>
        <taxon>Eukaryota</taxon>
        <taxon>Metazoa</taxon>
        <taxon>Chordata</taxon>
        <taxon>Craniata</taxon>
        <taxon>Vertebrata</taxon>
        <taxon>Euteleostomi</taxon>
        <taxon>Actinopterygii</taxon>
        <taxon>Neopterygii</taxon>
        <taxon>Teleostei</taxon>
        <taxon>Neoteleostei</taxon>
        <taxon>Acanthomorphata</taxon>
        <taxon>Ovalentaria</taxon>
        <taxon>Atherinomorphae</taxon>
        <taxon>Cyprinodontiformes</taxon>
        <taxon>Goodeidae</taxon>
        <taxon>Xenoophorus</taxon>
    </lineage>
</organism>
<comment type="caution">
    <text evidence="2">The sequence shown here is derived from an EMBL/GenBank/DDBJ whole genome shotgun (WGS) entry which is preliminary data.</text>
</comment>
<reference evidence="2 3" key="1">
    <citation type="submission" date="2021-06" db="EMBL/GenBank/DDBJ databases">
        <authorList>
            <person name="Palmer J.M."/>
        </authorList>
    </citation>
    <scope>NUCLEOTIDE SEQUENCE [LARGE SCALE GENOMIC DNA]</scope>
    <source>
        <strain evidence="2 3">XC_2019</strain>
        <tissue evidence="2">Muscle</tissue>
    </source>
</reference>
<keyword evidence="1" id="KW-0472">Membrane</keyword>
<name>A0ABV0R976_9TELE</name>
<protein>
    <submittedName>
        <fullName evidence="2">Uncharacterized protein</fullName>
    </submittedName>
</protein>
<evidence type="ECO:0000313" key="2">
    <source>
        <dbReference type="EMBL" id="MEQ2204635.1"/>
    </source>
</evidence>
<gene>
    <name evidence="2" type="ORF">XENOCAPTIV_016169</name>
</gene>
<evidence type="ECO:0000256" key="1">
    <source>
        <dbReference type="SAM" id="Phobius"/>
    </source>
</evidence>
<proteinExistence type="predicted"/>
<sequence length="92" mass="10349">MLVPGRSAQRLRSVRWLSVKHSDALPASFVSGKERTHQHMTFSRGERKGGCFWSLCLCGFVLTSVLLTTGLPSAEGECFLFSEVYIHFNRQT</sequence>